<proteinExistence type="inferred from homology"/>
<dbReference type="PANTHER" id="PTHR42715">
    <property type="entry name" value="BETA-GLUCOSIDASE"/>
    <property type="match status" value="1"/>
</dbReference>
<dbReference type="PANTHER" id="PTHR42715:SF10">
    <property type="entry name" value="BETA-GLUCOSIDASE"/>
    <property type="match status" value="1"/>
</dbReference>
<evidence type="ECO:0000256" key="1">
    <source>
        <dbReference type="ARBA" id="ARBA00005336"/>
    </source>
</evidence>
<dbReference type="Gene3D" id="2.60.40.10">
    <property type="entry name" value="Immunoglobulins"/>
    <property type="match status" value="1"/>
</dbReference>
<dbReference type="InterPro" id="IPR036881">
    <property type="entry name" value="Glyco_hydro_3_C_sf"/>
</dbReference>
<dbReference type="EC" id="3.2.1.21" evidence="4"/>
<sequence length="599" mass="65999">MAPSGKLTDTWAKNYSDFPNAETFSHVNGNIETEKYEESIYVGYRYFDSFRVDVEYPFGYGLSYTEFALTQGTVCVDETSVHTQVTVTNTGDTYKGKEVVQIYVTCPQDGMPKEYKRLCGFAKTDLLAPGESQEISISFPAKAVASFDEENGNWTVEKGLYGVWAGNSSAAINLIGTLQVAEDVVLENVDHICPLQEDLEEIVRPEDVVRTLEATWQKEAEDKGIVPVLFAPKPLEMTRIPANELDQKPEELVAKLTDEEMIAMVIGEVSKGQDNALGAAGIMVPGAAGETSGVLEEKYDVPGISMADGPAGVRLIKKYDVNPENGQVYSMGLLGALEGGFFTEDEVHEGADTYYQYCTAIPVGTLLAQTWNTELLEEVGQAVAVEMQEFGVAWWLAPGMNVHRNPLCGRNFEYYSEDPLVSGKMAAAITRGVQSKEGVGTTIKHFACNSQEDNRMGSNSILSERTLREIYLRGFEIAVKTSQPMAIMTSYNLINGVHAANCKDICTVAARKEWDFRGIIMTDWTTTMPQGGSLSWKCVEAGNDLIMPGWPGDSENIREALKNGSLKREDLQACVKRMLKVIFQTLGYEDCVSYGAQFR</sequence>
<dbReference type="InterPro" id="IPR026891">
    <property type="entry name" value="Fn3-like"/>
</dbReference>
<dbReference type="InterPro" id="IPR050288">
    <property type="entry name" value="Cellulose_deg_GH3"/>
</dbReference>
<dbReference type="EMBL" id="CACRUK010000041">
    <property type="protein sequence ID" value="VYU47664.1"/>
    <property type="molecule type" value="Genomic_DNA"/>
</dbReference>
<dbReference type="Pfam" id="PF14310">
    <property type="entry name" value="Fn3-like"/>
    <property type="match status" value="1"/>
</dbReference>
<keyword evidence="2 4" id="KW-0378">Hydrolase</keyword>
<organism evidence="4">
    <name type="scientific">Mediterraneibacter gnavus</name>
    <name type="common">Ruminococcus gnavus</name>
    <dbReference type="NCBI Taxonomy" id="33038"/>
    <lineage>
        <taxon>Bacteria</taxon>
        <taxon>Bacillati</taxon>
        <taxon>Bacillota</taxon>
        <taxon>Clostridia</taxon>
        <taxon>Lachnospirales</taxon>
        <taxon>Lachnospiraceae</taxon>
        <taxon>Mediterraneibacter</taxon>
    </lineage>
</organism>
<dbReference type="InterPro" id="IPR017853">
    <property type="entry name" value="GH"/>
</dbReference>
<dbReference type="InterPro" id="IPR001764">
    <property type="entry name" value="Glyco_hydro_3_N"/>
</dbReference>
<keyword evidence="4" id="KW-0326">Glycosidase</keyword>
<dbReference type="GO" id="GO:0008422">
    <property type="term" value="F:beta-glucosidase activity"/>
    <property type="evidence" value="ECO:0007669"/>
    <property type="project" value="UniProtKB-EC"/>
</dbReference>
<dbReference type="GO" id="GO:0005975">
    <property type="term" value="P:carbohydrate metabolic process"/>
    <property type="evidence" value="ECO:0007669"/>
    <property type="project" value="InterPro"/>
</dbReference>
<reference evidence="4" key="1">
    <citation type="submission" date="2019-11" db="EMBL/GenBank/DDBJ databases">
        <authorList>
            <person name="Feng L."/>
        </authorList>
    </citation>
    <scope>NUCLEOTIDE SEQUENCE</scope>
    <source>
        <strain evidence="4">RgnavusLFYP19</strain>
    </source>
</reference>
<dbReference type="Gene3D" id="3.40.50.1700">
    <property type="entry name" value="Glycoside hydrolase family 3 C-terminal domain"/>
    <property type="match status" value="1"/>
</dbReference>
<accession>A0A6N3F6J1</accession>
<dbReference type="SUPFAM" id="SSF52279">
    <property type="entry name" value="Beta-D-glucan exohydrolase, C-terminal domain"/>
    <property type="match status" value="1"/>
</dbReference>
<protein>
    <submittedName>
        <fullName evidence="4">Thermostable beta-glucosidase B</fullName>
        <ecNumber evidence="4">3.2.1.21</ecNumber>
    </submittedName>
</protein>
<dbReference type="AlphaFoldDB" id="A0A6N3F6J1"/>
<name>A0A6N3F6J1_MEDGN</name>
<comment type="similarity">
    <text evidence="1">Belongs to the glycosyl hydrolase 3 family.</text>
</comment>
<dbReference type="InterPro" id="IPR036962">
    <property type="entry name" value="Glyco_hydro_3_N_sf"/>
</dbReference>
<dbReference type="Gene3D" id="3.20.20.300">
    <property type="entry name" value="Glycoside hydrolase, family 3, N-terminal domain"/>
    <property type="match status" value="1"/>
</dbReference>
<gene>
    <name evidence="4" type="primary">bglB_10</name>
    <name evidence="4" type="ORF">RGLFYP19_02420</name>
</gene>
<dbReference type="PRINTS" id="PR00133">
    <property type="entry name" value="GLHYDRLASE3"/>
</dbReference>
<evidence type="ECO:0000313" key="4">
    <source>
        <dbReference type="EMBL" id="VYU47664.1"/>
    </source>
</evidence>
<evidence type="ECO:0000259" key="3">
    <source>
        <dbReference type="SMART" id="SM01217"/>
    </source>
</evidence>
<dbReference type="InterPro" id="IPR013783">
    <property type="entry name" value="Ig-like_fold"/>
</dbReference>
<dbReference type="SMART" id="SM01217">
    <property type="entry name" value="Fn3_like"/>
    <property type="match status" value="1"/>
</dbReference>
<feature type="domain" description="Fibronectin type III-like" evidence="3">
    <location>
        <begin position="98"/>
        <end position="169"/>
    </location>
</feature>
<dbReference type="Pfam" id="PF00933">
    <property type="entry name" value="Glyco_hydro_3"/>
    <property type="match status" value="1"/>
</dbReference>
<dbReference type="SUPFAM" id="SSF51445">
    <property type="entry name" value="(Trans)glycosidases"/>
    <property type="match status" value="1"/>
</dbReference>
<evidence type="ECO:0000256" key="2">
    <source>
        <dbReference type="ARBA" id="ARBA00022801"/>
    </source>
</evidence>